<name>A0A2P2QSU9_RHIMU</name>
<organism evidence="1">
    <name type="scientific">Rhizophora mucronata</name>
    <name type="common">Asiatic mangrove</name>
    <dbReference type="NCBI Taxonomy" id="61149"/>
    <lineage>
        <taxon>Eukaryota</taxon>
        <taxon>Viridiplantae</taxon>
        <taxon>Streptophyta</taxon>
        <taxon>Embryophyta</taxon>
        <taxon>Tracheophyta</taxon>
        <taxon>Spermatophyta</taxon>
        <taxon>Magnoliopsida</taxon>
        <taxon>eudicotyledons</taxon>
        <taxon>Gunneridae</taxon>
        <taxon>Pentapetalae</taxon>
        <taxon>rosids</taxon>
        <taxon>fabids</taxon>
        <taxon>Malpighiales</taxon>
        <taxon>Rhizophoraceae</taxon>
        <taxon>Rhizophora</taxon>
    </lineage>
</organism>
<evidence type="ECO:0000313" key="1">
    <source>
        <dbReference type="EMBL" id="MBX70079.1"/>
    </source>
</evidence>
<dbReference type="EMBL" id="GGEC01089595">
    <property type="protein sequence ID" value="MBX70079.1"/>
    <property type="molecule type" value="Transcribed_RNA"/>
</dbReference>
<protein>
    <submittedName>
        <fullName evidence="1">Uncharacterized protein</fullName>
    </submittedName>
</protein>
<proteinExistence type="predicted"/>
<sequence>MTRILDVWKKIKILECLFLFRLVADAGSLKF</sequence>
<reference evidence="1" key="1">
    <citation type="submission" date="2018-02" db="EMBL/GenBank/DDBJ databases">
        <title>Rhizophora mucronata_Transcriptome.</title>
        <authorList>
            <person name="Meera S.P."/>
            <person name="Sreeshan A."/>
            <person name="Augustine A."/>
        </authorList>
    </citation>
    <scope>NUCLEOTIDE SEQUENCE</scope>
    <source>
        <tissue evidence="1">Leaf</tissue>
    </source>
</reference>
<accession>A0A2P2QSU9</accession>
<dbReference type="AlphaFoldDB" id="A0A2P2QSU9"/>